<protein>
    <submittedName>
        <fullName evidence="1">Uncharacterized protein</fullName>
    </submittedName>
</protein>
<accession>A0A9D4UTX9</accession>
<dbReference type="EMBL" id="JABFUD020000011">
    <property type="protein sequence ID" value="KAI5073802.1"/>
    <property type="molecule type" value="Genomic_DNA"/>
</dbReference>
<proteinExistence type="predicted"/>
<dbReference type="Proteomes" id="UP000886520">
    <property type="component" value="Chromosome 11"/>
</dbReference>
<dbReference type="AlphaFoldDB" id="A0A9D4UTX9"/>
<name>A0A9D4UTX9_ADICA</name>
<gene>
    <name evidence="1" type="ORF">GOP47_0011815</name>
</gene>
<evidence type="ECO:0000313" key="2">
    <source>
        <dbReference type="Proteomes" id="UP000886520"/>
    </source>
</evidence>
<evidence type="ECO:0000313" key="1">
    <source>
        <dbReference type="EMBL" id="KAI5073802.1"/>
    </source>
</evidence>
<keyword evidence="2" id="KW-1185">Reference proteome</keyword>
<comment type="caution">
    <text evidence="1">The sequence shown here is derived from an EMBL/GenBank/DDBJ whole genome shotgun (WGS) entry which is preliminary data.</text>
</comment>
<organism evidence="1 2">
    <name type="scientific">Adiantum capillus-veneris</name>
    <name type="common">Maidenhair fern</name>
    <dbReference type="NCBI Taxonomy" id="13818"/>
    <lineage>
        <taxon>Eukaryota</taxon>
        <taxon>Viridiplantae</taxon>
        <taxon>Streptophyta</taxon>
        <taxon>Embryophyta</taxon>
        <taxon>Tracheophyta</taxon>
        <taxon>Polypodiopsida</taxon>
        <taxon>Polypodiidae</taxon>
        <taxon>Polypodiales</taxon>
        <taxon>Pteridineae</taxon>
        <taxon>Pteridaceae</taxon>
        <taxon>Vittarioideae</taxon>
        <taxon>Adiantum</taxon>
    </lineage>
</organism>
<reference evidence="1" key="1">
    <citation type="submission" date="2021-01" db="EMBL/GenBank/DDBJ databases">
        <title>Adiantum capillus-veneris genome.</title>
        <authorList>
            <person name="Fang Y."/>
            <person name="Liao Q."/>
        </authorList>
    </citation>
    <scope>NUCLEOTIDE SEQUENCE</scope>
    <source>
        <strain evidence="1">H3</strain>
        <tissue evidence="1">Leaf</tissue>
    </source>
</reference>
<sequence length="96" mass="10821">MAALFTRRAGSLQKNMRLGPLAEGQHEQRKLPNLLQSCTALVRMRLARMHTYTCHQHTGSGFRKLYMWCIHTYTAEFAGGWVITSIGNPEVKCAAV</sequence>